<dbReference type="Proteomes" id="UP000494040">
    <property type="component" value="Unassembled WGS sequence"/>
</dbReference>
<keyword evidence="1" id="KW-0863">Zinc-finger</keyword>
<dbReference type="OrthoDB" id="8193668at2759"/>
<reference evidence="3" key="1">
    <citation type="submission" date="2022-01" db="UniProtKB">
        <authorList>
            <consortium name="EnsemblMetazoa"/>
        </authorList>
    </citation>
    <scope>IDENTIFICATION</scope>
</reference>
<dbReference type="GO" id="GO:0008270">
    <property type="term" value="F:zinc ion binding"/>
    <property type="evidence" value="ECO:0007669"/>
    <property type="project" value="UniProtKB-KW"/>
</dbReference>
<protein>
    <recommendedName>
        <fullName evidence="2">C2H2-type domain-containing protein</fullName>
    </recommendedName>
</protein>
<dbReference type="SUPFAM" id="SSF57667">
    <property type="entry name" value="beta-beta-alpha zinc fingers"/>
    <property type="match status" value="1"/>
</dbReference>
<keyword evidence="1" id="KW-0479">Metal-binding</keyword>
<dbReference type="RefSeq" id="XP_014244138.1">
    <property type="nucleotide sequence ID" value="XM_014388652.2"/>
</dbReference>
<keyword evidence="1" id="KW-0862">Zinc</keyword>
<dbReference type="PROSITE" id="PS50157">
    <property type="entry name" value="ZINC_FINGER_C2H2_2"/>
    <property type="match status" value="1"/>
</dbReference>
<sequence length="245" mass="28756">MRMTGHRECGELENFESVHTEEVKSENGGLECKRCNLSFSAESSLKMHNNLHGITFKCLTESEIALRRDLLYEEVIKQQEKDEERAKAASVAHKPRRVYRPKSTRVGLTKVKMEECLRCDACSCIYIDPQDYYKHMRNFHQKFNTVIPRSRRKVTQQITLLSTMNEMEIKPKQEKQVKKTVNADETTKDTRNIQEHIKNRWSKVILERLKLPEQPVKIKEEPPDDDYSYLLGNVEVKIKTEPMDV</sequence>
<dbReference type="GeneID" id="106663651"/>
<evidence type="ECO:0000256" key="1">
    <source>
        <dbReference type="PROSITE-ProRule" id="PRU00042"/>
    </source>
</evidence>
<evidence type="ECO:0000313" key="3">
    <source>
        <dbReference type="EnsemblMetazoa" id="XP_014244138.1"/>
    </source>
</evidence>
<dbReference type="EnsemblMetazoa" id="XM_014388652.2">
    <property type="protein sequence ID" value="XP_014244138.1"/>
    <property type="gene ID" value="LOC106663651"/>
</dbReference>
<dbReference type="PROSITE" id="PS00028">
    <property type="entry name" value="ZINC_FINGER_C2H2_1"/>
    <property type="match status" value="2"/>
</dbReference>
<keyword evidence="4" id="KW-1185">Reference proteome</keyword>
<dbReference type="InterPro" id="IPR036236">
    <property type="entry name" value="Znf_C2H2_sf"/>
</dbReference>
<dbReference type="AlphaFoldDB" id="A0A8I6RIW5"/>
<organism evidence="3 4">
    <name type="scientific">Cimex lectularius</name>
    <name type="common">Bed bug</name>
    <name type="synonym">Acanthia lectularia</name>
    <dbReference type="NCBI Taxonomy" id="79782"/>
    <lineage>
        <taxon>Eukaryota</taxon>
        <taxon>Metazoa</taxon>
        <taxon>Ecdysozoa</taxon>
        <taxon>Arthropoda</taxon>
        <taxon>Hexapoda</taxon>
        <taxon>Insecta</taxon>
        <taxon>Pterygota</taxon>
        <taxon>Neoptera</taxon>
        <taxon>Paraneoptera</taxon>
        <taxon>Hemiptera</taxon>
        <taxon>Heteroptera</taxon>
        <taxon>Panheteroptera</taxon>
        <taxon>Cimicomorpha</taxon>
        <taxon>Cimicidae</taxon>
        <taxon>Cimex</taxon>
    </lineage>
</organism>
<proteinExistence type="predicted"/>
<dbReference type="SMART" id="SM00355">
    <property type="entry name" value="ZnF_C2H2"/>
    <property type="match status" value="2"/>
</dbReference>
<accession>A0A8I6RIW5</accession>
<name>A0A8I6RIW5_CIMLE</name>
<feature type="domain" description="C2H2-type" evidence="2">
    <location>
        <begin position="30"/>
        <end position="52"/>
    </location>
</feature>
<dbReference type="KEGG" id="clec:106663651"/>
<evidence type="ECO:0000313" key="4">
    <source>
        <dbReference type="Proteomes" id="UP000494040"/>
    </source>
</evidence>
<dbReference type="InterPro" id="IPR013087">
    <property type="entry name" value="Znf_C2H2_type"/>
</dbReference>
<evidence type="ECO:0000259" key="2">
    <source>
        <dbReference type="PROSITE" id="PS50157"/>
    </source>
</evidence>